<protein>
    <submittedName>
        <fullName evidence="2">Alpha/beta hydrolase</fullName>
    </submittedName>
</protein>
<dbReference type="InterPro" id="IPR022742">
    <property type="entry name" value="Hydrolase_4"/>
</dbReference>
<dbReference type="PANTHER" id="PTHR46438">
    <property type="entry name" value="ALPHA/BETA-HYDROLASES SUPERFAMILY PROTEIN"/>
    <property type="match status" value="1"/>
</dbReference>
<reference evidence="2 3" key="1">
    <citation type="submission" date="2014-04" db="EMBL/GenBank/DDBJ databases">
        <title>Aquimarina sp. 22II-S11-z7 Genome Sequencing.</title>
        <authorList>
            <person name="Lai Q."/>
        </authorList>
    </citation>
    <scope>NUCLEOTIDE SEQUENCE [LARGE SCALE GENOMIC DNA]</scope>
    <source>
        <strain evidence="2 3">22II-S11-z7</strain>
    </source>
</reference>
<evidence type="ECO:0000313" key="3">
    <source>
        <dbReference type="Proteomes" id="UP000023541"/>
    </source>
</evidence>
<keyword evidence="3" id="KW-1185">Reference proteome</keyword>
<dbReference type="OrthoDB" id="9785847at2"/>
<evidence type="ECO:0000259" key="1">
    <source>
        <dbReference type="Pfam" id="PF12146"/>
    </source>
</evidence>
<dbReference type="eggNOG" id="COG1073">
    <property type="taxonomic scope" value="Bacteria"/>
</dbReference>
<dbReference type="GO" id="GO:0016787">
    <property type="term" value="F:hydrolase activity"/>
    <property type="evidence" value="ECO:0007669"/>
    <property type="project" value="UniProtKB-KW"/>
</dbReference>
<accession>A0A023BSL0</accession>
<evidence type="ECO:0000313" key="2">
    <source>
        <dbReference type="EMBL" id="EZH72977.1"/>
    </source>
</evidence>
<comment type="caution">
    <text evidence="2">The sequence shown here is derived from an EMBL/GenBank/DDBJ whole genome shotgun (WGS) entry which is preliminary data.</text>
</comment>
<dbReference type="STRING" id="1317122.ATO12_18335"/>
<sequence>MKEKYKKYLPLIIGKYIQFLFFFNSKKAINKAYTLFCTPRKGKILPEQEGFLEEAEDEIILIDTVYIQTYRWSSMGETILLIHGWESNTHRWKVLIQKLHKKGFNIIAFDAPAHGNSTGKILNVPLYTKCLQKIVELYRPNHMIGHSVGGMATIFHQYTYQNEEIEKLIVLAPPSELSRIMKGYQEILKLSPKFMKALNHYFKEKHGYYFDEFSMANFAKNLVVKGLLIHDKNDDIAPYSEAEGISKNWNNAQFITTENYGHSLFFDEVDNIIIDFLKA</sequence>
<dbReference type="Pfam" id="PF12146">
    <property type="entry name" value="Hydrolase_4"/>
    <property type="match status" value="1"/>
</dbReference>
<dbReference type="InterPro" id="IPR029058">
    <property type="entry name" value="AB_hydrolase_fold"/>
</dbReference>
<feature type="domain" description="Serine aminopeptidase S33" evidence="1">
    <location>
        <begin position="77"/>
        <end position="196"/>
    </location>
</feature>
<dbReference type="RefSeq" id="WP_034242758.1">
    <property type="nucleotide sequence ID" value="NZ_AQRA01000006.1"/>
</dbReference>
<organism evidence="2 3">
    <name type="scientific">Aquimarina atlantica</name>
    <dbReference type="NCBI Taxonomy" id="1317122"/>
    <lineage>
        <taxon>Bacteria</taxon>
        <taxon>Pseudomonadati</taxon>
        <taxon>Bacteroidota</taxon>
        <taxon>Flavobacteriia</taxon>
        <taxon>Flavobacteriales</taxon>
        <taxon>Flavobacteriaceae</taxon>
        <taxon>Aquimarina</taxon>
    </lineage>
</organism>
<name>A0A023BSL0_9FLAO</name>
<dbReference type="SUPFAM" id="SSF53474">
    <property type="entry name" value="alpha/beta-Hydrolases"/>
    <property type="match status" value="1"/>
</dbReference>
<dbReference type="Proteomes" id="UP000023541">
    <property type="component" value="Unassembled WGS sequence"/>
</dbReference>
<dbReference type="Gene3D" id="3.40.50.1820">
    <property type="entry name" value="alpha/beta hydrolase"/>
    <property type="match status" value="1"/>
</dbReference>
<dbReference type="PANTHER" id="PTHR46438:SF11">
    <property type="entry name" value="LIPASE-RELATED"/>
    <property type="match status" value="1"/>
</dbReference>
<dbReference type="AlphaFoldDB" id="A0A023BSL0"/>
<dbReference type="EMBL" id="AQRA01000006">
    <property type="protein sequence ID" value="EZH72977.1"/>
    <property type="molecule type" value="Genomic_DNA"/>
</dbReference>
<proteinExistence type="predicted"/>
<gene>
    <name evidence="2" type="ORF">ATO12_18335</name>
</gene>
<keyword evidence="2" id="KW-0378">Hydrolase</keyword>